<feature type="signal peptide" evidence="1">
    <location>
        <begin position="1"/>
        <end position="19"/>
    </location>
</feature>
<name>A0A482WHP1_LAOST</name>
<reference evidence="2 3" key="1">
    <citation type="journal article" date="2017" name="Gigascience">
        <title>Genome sequence of the small brown planthopper, Laodelphax striatellus.</title>
        <authorList>
            <person name="Zhu J."/>
            <person name="Jiang F."/>
            <person name="Wang X."/>
            <person name="Yang P."/>
            <person name="Bao Y."/>
            <person name="Zhao W."/>
            <person name="Wang W."/>
            <person name="Lu H."/>
            <person name="Wang Q."/>
            <person name="Cui N."/>
            <person name="Li J."/>
            <person name="Chen X."/>
            <person name="Luo L."/>
            <person name="Yu J."/>
            <person name="Kang L."/>
            <person name="Cui F."/>
        </authorList>
    </citation>
    <scope>NUCLEOTIDE SEQUENCE [LARGE SCALE GENOMIC DNA]</scope>
    <source>
        <strain evidence="2">Lst14</strain>
    </source>
</reference>
<accession>A0A482WHP1</accession>
<keyword evidence="1" id="KW-0732">Signal</keyword>
<evidence type="ECO:0000313" key="3">
    <source>
        <dbReference type="Proteomes" id="UP000291343"/>
    </source>
</evidence>
<organism evidence="2 3">
    <name type="scientific">Laodelphax striatellus</name>
    <name type="common">Small brown planthopper</name>
    <name type="synonym">Delphax striatella</name>
    <dbReference type="NCBI Taxonomy" id="195883"/>
    <lineage>
        <taxon>Eukaryota</taxon>
        <taxon>Metazoa</taxon>
        <taxon>Ecdysozoa</taxon>
        <taxon>Arthropoda</taxon>
        <taxon>Hexapoda</taxon>
        <taxon>Insecta</taxon>
        <taxon>Pterygota</taxon>
        <taxon>Neoptera</taxon>
        <taxon>Paraneoptera</taxon>
        <taxon>Hemiptera</taxon>
        <taxon>Auchenorrhyncha</taxon>
        <taxon>Fulgoroidea</taxon>
        <taxon>Delphacidae</taxon>
        <taxon>Criomorphinae</taxon>
        <taxon>Laodelphax</taxon>
    </lineage>
</organism>
<proteinExistence type="predicted"/>
<feature type="chain" id="PRO_5019817113" evidence="1">
    <location>
        <begin position="20"/>
        <end position="140"/>
    </location>
</feature>
<comment type="caution">
    <text evidence="2">The sequence shown here is derived from an EMBL/GenBank/DDBJ whole genome shotgun (WGS) entry which is preliminary data.</text>
</comment>
<evidence type="ECO:0000313" key="2">
    <source>
        <dbReference type="EMBL" id="RZF33024.1"/>
    </source>
</evidence>
<gene>
    <name evidence="2" type="ORF">LSTR_LSTR007585</name>
</gene>
<sequence length="140" mass="16225">MLCFIQVLLLISCISCTWQAAIKVERWQQIHAKHDQGDAIILLILDRSHDEEIQKRNIEAFNYKCKQYPDIQCFYGFQTESKLGEDFSFVEAHVAPENLPIMVFFKNAAQQYLLEPEADGYLNDDQIKRAAEGISSRRPN</sequence>
<dbReference type="EMBL" id="QKKF02035262">
    <property type="protein sequence ID" value="RZF33024.1"/>
    <property type="molecule type" value="Genomic_DNA"/>
</dbReference>
<evidence type="ECO:0000256" key="1">
    <source>
        <dbReference type="SAM" id="SignalP"/>
    </source>
</evidence>
<protein>
    <submittedName>
        <fullName evidence="2">Uncharacterized protein</fullName>
    </submittedName>
</protein>
<dbReference type="InParanoid" id="A0A482WHP1"/>
<dbReference type="AlphaFoldDB" id="A0A482WHP1"/>
<dbReference type="Proteomes" id="UP000291343">
    <property type="component" value="Unassembled WGS sequence"/>
</dbReference>
<keyword evidence="3" id="KW-1185">Reference proteome</keyword>